<dbReference type="SUPFAM" id="SSF51338">
    <property type="entry name" value="Composite domain of metallo-dependent hydrolases"/>
    <property type="match status" value="1"/>
</dbReference>
<protein>
    <submittedName>
        <fullName evidence="4">Metal-dependent hydrolase</fullName>
    </submittedName>
</protein>
<gene>
    <name evidence="3" type="ORF">Q5I04_04850</name>
    <name evidence="4" type="ORF">Q5I06_05165</name>
</gene>
<name>A0AA90PKH8_9HELI</name>
<reference evidence="3 5" key="3">
    <citation type="journal article" date="2024" name="Syst. Appl. Microbiol.">
        <title>Helicobacter cappadocius sp. nov., from lizards: The first psychrotrophic Helicobacter species.</title>
        <authorList>
            <person name="Aydin F."/>
            <person name="Tarhane S."/>
            <person name="Karakaya E."/>
            <person name="Abay S."/>
            <person name="Kayman T."/>
            <person name="Guran O."/>
            <person name="Bozkurt E."/>
            <person name="Uzum N."/>
            <person name="Avci A."/>
            <person name="Olgun K."/>
            <person name="Jablonski D."/>
            <person name="Guran C."/>
            <person name="Burcin Saticioglu I."/>
        </authorList>
    </citation>
    <scope>NUCLEOTIDE SEQUENCE [LARGE SCALE GENOMIC DNA]</scope>
    <source>
        <strain evidence="3">Faydin-H75</strain>
        <strain evidence="5">faydin-H76</strain>
    </source>
</reference>
<dbReference type="PANTHER" id="PTHR43794:SF11">
    <property type="entry name" value="AMIDOHYDROLASE-RELATED DOMAIN-CONTAINING PROTEIN"/>
    <property type="match status" value="1"/>
</dbReference>
<organism evidence="4 5">
    <name type="scientific">Helicobacter cappadocius</name>
    <dbReference type="NCBI Taxonomy" id="3063998"/>
    <lineage>
        <taxon>Bacteria</taxon>
        <taxon>Pseudomonadati</taxon>
        <taxon>Campylobacterota</taxon>
        <taxon>Epsilonproteobacteria</taxon>
        <taxon>Campylobacterales</taxon>
        <taxon>Helicobacteraceae</taxon>
        <taxon>Helicobacter</taxon>
    </lineage>
</organism>
<evidence type="ECO:0000259" key="2">
    <source>
        <dbReference type="Pfam" id="PF01979"/>
    </source>
</evidence>
<dbReference type="InterPro" id="IPR011059">
    <property type="entry name" value="Metal-dep_hydrolase_composite"/>
</dbReference>
<dbReference type="Proteomes" id="UP001177258">
    <property type="component" value="Unassembled WGS sequence"/>
</dbReference>
<evidence type="ECO:0000313" key="5">
    <source>
        <dbReference type="Proteomes" id="UP001177258"/>
    </source>
</evidence>
<evidence type="ECO:0000256" key="1">
    <source>
        <dbReference type="ARBA" id="ARBA00022801"/>
    </source>
</evidence>
<accession>A0AA90PKH8</accession>
<keyword evidence="1 4" id="KW-0378">Hydrolase</keyword>
<reference evidence="4 6" key="1">
    <citation type="submission" date="2023-07" db="EMBL/GenBank/DDBJ databases">
        <title>Unpublished Manusciprt.</title>
        <authorList>
            <person name="Aydin F."/>
            <person name="Tarhane S."/>
            <person name="Saticioglu I.B."/>
            <person name="Karakaya E."/>
            <person name="Abay S."/>
            <person name="Guran O."/>
            <person name="Bozkurt E."/>
            <person name="Uzum N."/>
            <person name="Olgun K."/>
            <person name="Jablonski D."/>
        </authorList>
    </citation>
    <scope>NUCLEOTIDE SEQUENCE</scope>
    <source>
        <strain evidence="6">faydin-H75</strain>
        <strain evidence="4">Faydin-H76</strain>
    </source>
</reference>
<dbReference type="AlphaFoldDB" id="A0AA90PKH8"/>
<evidence type="ECO:0000313" key="4">
    <source>
        <dbReference type="EMBL" id="MDP2539160.1"/>
    </source>
</evidence>
<evidence type="ECO:0000313" key="3">
    <source>
        <dbReference type="EMBL" id="MDO7253236.1"/>
    </source>
</evidence>
<proteinExistence type="predicted"/>
<dbReference type="GO" id="GO:0016810">
    <property type="term" value="F:hydrolase activity, acting on carbon-nitrogen (but not peptide) bonds"/>
    <property type="evidence" value="ECO:0007669"/>
    <property type="project" value="InterPro"/>
</dbReference>
<comment type="caution">
    <text evidence="4">The sequence shown here is derived from an EMBL/GenBank/DDBJ whole genome shotgun (WGS) entry which is preliminary data.</text>
</comment>
<dbReference type="Proteomes" id="UP001240777">
    <property type="component" value="Unassembled WGS sequence"/>
</dbReference>
<dbReference type="NCBIfam" id="NF006269">
    <property type="entry name" value="PRK08418.1"/>
    <property type="match status" value="1"/>
</dbReference>
<dbReference type="EMBL" id="JAUYZK010000006">
    <property type="protein sequence ID" value="MDP2539160.1"/>
    <property type="molecule type" value="Genomic_DNA"/>
</dbReference>
<sequence length="415" mass="46545">MNQEIRLIGGSKVFVCDEGFTIIDDGGVAFNTQNEQNFIIEIGKYKDLKQKYPNALFYEDAIILPSFVNAHIHFEFGNNISSFEYGGFDRWLGSVMKKREDVLSNISECVKLGVDEQLQSGVGSVGAISSYGNDMQILANSPLRVIYFNEAIGSTPSAIDFLYSDFLNRYNASKELQSNKFIPAIAIHSPYSVHKVLAKKVLQISKADNVKTSVHFLESKFEREWLESSNGWFKSFYEEVLGIKSPKPLYNITEFLEMFEGLDTLFVHCLFASGSDLDFISKNGHIISCPRSNRLLNNAYIDFSLLASRNLHPIFATDGKSSNNNLNMLDELRSALFGYFSVDIDELSKILILGSTLYPARALGLECGTLQMGKLADISVFQCPQIDKSSQSPLQFLLHSQKVKTLYINGKDIIK</sequence>
<dbReference type="InterPro" id="IPR006680">
    <property type="entry name" value="Amidohydro-rel"/>
</dbReference>
<dbReference type="InterPro" id="IPR032466">
    <property type="entry name" value="Metal_Hydrolase"/>
</dbReference>
<dbReference type="RefSeq" id="WP_305517081.1">
    <property type="nucleotide sequence ID" value="NZ_JAUPEV010000006.1"/>
</dbReference>
<dbReference type="EMBL" id="JAUPEV010000006">
    <property type="protein sequence ID" value="MDO7253236.1"/>
    <property type="molecule type" value="Genomic_DNA"/>
</dbReference>
<evidence type="ECO:0000313" key="6">
    <source>
        <dbReference type="Proteomes" id="UP001240777"/>
    </source>
</evidence>
<dbReference type="PANTHER" id="PTHR43794">
    <property type="entry name" value="AMINOHYDROLASE SSNA-RELATED"/>
    <property type="match status" value="1"/>
</dbReference>
<dbReference type="Pfam" id="PF01979">
    <property type="entry name" value="Amidohydro_1"/>
    <property type="match status" value="1"/>
</dbReference>
<dbReference type="Gene3D" id="3.20.20.140">
    <property type="entry name" value="Metal-dependent hydrolases"/>
    <property type="match status" value="1"/>
</dbReference>
<keyword evidence="6" id="KW-1185">Reference proteome</keyword>
<reference evidence="3" key="2">
    <citation type="submission" date="2023-07" db="EMBL/GenBank/DDBJ databases">
        <authorList>
            <person name="Aydin F."/>
            <person name="Tarhane S."/>
            <person name="Saticioglu I.B."/>
            <person name="Karakaya E."/>
            <person name="Abay S."/>
            <person name="Guran O."/>
            <person name="Bozkurt E."/>
            <person name="Uzum N."/>
            <person name="Olgun K."/>
            <person name="Jablonski D."/>
        </authorList>
    </citation>
    <scope>NUCLEOTIDE SEQUENCE</scope>
    <source>
        <strain evidence="3">Faydin-H75</strain>
    </source>
</reference>
<dbReference type="InterPro" id="IPR050287">
    <property type="entry name" value="MTA/SAH_deaminase"/>
</dbReference>
<dbReference type="Gene3D" id="2.30.40.10">
    <property type="entry name" value="Urease, subunit C, domain 1"/>
    <property type="match status" value="1"/>
</dbReference>
<dbReference type="SUPFAM" id="SSF51556">
    <property type="entry name" value="Metallo-dependent hydrolases"/>
    <property type="match status" value="1"/>
</dbReference>
<feature type="domain" description="Amidohydrolase-related" evidence="2">
    <location>
        <begin position="62"/>
        <end position="411"/>
    </location>
</feature>